<dbReference type="PANTHER" id="PTHR43201">
    <property type="entry name" value="ACYL-COA SYNTHETASE"/>
    <property type="match status" value="1"/>
</dbReference>
<dbReference type="EMBL" id="CM002801">
    <property type="protein sequence ID" value="KZN84260.1"/>
    <property type="molecule type" value="Genomic_DNA"/>
</dbReference>
<dbReference type="Gene3D" id="3.30.300.30">
    <property type="match status" value="1"/>
</dbReference>
<dbReference type="AlphaFoldDB" id="A0A162CNW0"/>
<dbReference type="GO" id="GO:0006631">
    <property type="term" value="P:fatty acid metabolic process"/>
    <property type="evidence" value="ECO:0007669"/>
    <property type="project" value="TreeGrafter"/>
</dbReference>
<reference evidence="4" key="1">
    <citation type="journal article" date="2014" name="Genome Announc.">
        <title>Complete sequencing and chromosome-scale genome assembly of the industrial progenitor strain P2niaD18 from the penicillin producer Penicillium chrysogenum.</title>
        <authorList>
            <person name="Specht T."/>
            <person name="Dahlmann T.A."/>
            <person name="Zadra I."/>
            <person name="Kurnsteiner H."/>
            <person name="Kuck U."/>
        </authorList>
    </citation>
    <scope>NUCLEOTIDE SEQUENCE [LARGE SCALE GENOMIC DNA]</scope>
    <source>
        <strain evidence="4">P2niaD18</strain>
    </source>
</reference>
<evidence type="ECO:0000256" key="1">
    <source>
        <dbReference type="ARBA" id="ARBA00006432"/>
    </source>
</evidence>
<evidence type="ECO:0000313" key="4">
    <source>
        <dbReference type="EMBL" id="KZN84260.1"/>
    </source>
</evidence>
<dbReference type="Pfam" id="PF13193">
    <property type="entry name" value="AMP-binding_C"/>
    <property type="match status" value="1"/>
</dbReference>
<accession>A0A162CNW0</accession>
<dbReference type="PROSITE" id="PS00455">
    <property type="entry name" value="AMP_BINDING"/>
    <property type="match status" value="1"/>
</dbReference>
<comment type="similarity">
    <text evidence="1">Belongs to the ATP-dependent AMP-binding enzyme family.</text>
</comment>
<feature type="domain" description="AMP-binding enzyme C-terminal" evidence="3">
    <location>
        <begin position="452"/>
        <end position="532"/>
    </location>
</feature>
<dbReference type="Gene3D" id="3.40.50.12780">
    <property type="entry name" value="N-terminal domain of ligase-like"/>
    <property type="match status" value="1"/>
</dbReference>
<feature type="domain" description="AMP-dependent synthetase/ligase" evidence="2">
    <location>
        <begin position="31"/>
        <end position="400"/>
    </location>
</feature>
<dbReference type="InterPro" id="IPR020845">
    <property type="entry name" value="AMP-binding_CS"/>
</dbReference>
<dbReference type="InterPro" id="IPR042099">
    <property type="entry name" value="ANL_N_sf"/>
</dbReference>
<dbReference type="GO" id="GO:0031956">
    <property type="term" value="F:medium-chain fatty acid-CoA ligase activity"/>
    <property type="evidence" value="ECO:0007669"/>
    <property type="project" value="TreeGrafter"/>
</dbReference>
<protein>
    <submittedName>
        <fullName evidence="4">Acyl-CoA synthetase family member</fullName>
    </submittedName>
</protein>
<proteinExistence type="inferred from homology"/>
<sequence>MGDRTLFIPPHVGDNVLPNLPFFHRLLRYAQRKPSPIVVRDLVADAEKTYHHLVSDVLAFRKVLERSISHEARRDLNADKEVYIGLLAPGGYEYTVGFIAILAIGAAVVPMAAALPAEEASYFLLKARCVGLVASTASEKTAQSVVRYMGESKGMHIPCISPIASHFRHTLLPSDEMTISSGPVPDMNAAALVIFTSGTTGPPKGAVQRRSYISGNGEADAAYYRITDKDTVLHVLPVHHASGVGLTFLPFLAAGACIEFRCGSFDTAWTWERWRRGGLTFFSGVPTIYMRMMRYYEENISHQAPEIRDQYVAGARQIRAMLCGTSALPGPVQEFWHNIRSKPILTRYGATEFGAVIKTELDSDGTPQNSVGCVAEAVSLKLTEEGQILVKCPYMFSKYLFDEKATADAHDAEGYFKTGDIARREGKYYFILGRASIDIIKSGGYKISALDIEREILGLDYVSEVMVVGVEDEEFGQRVAATVSLKQDQKTTRKSLTIAELREDLRSKMAGYKMPTVLRVVQGELPKSGTGKVQKKILGPQFFPPNYRQLPEVQVWSRENKARL</sequence>
<evidence type="ECO:0000259" key="3">
    <source>
        <dbReference type="Pfam" id="PF13193"/>
    </source>
</evidence>
<dbReference type="SUPFAM" id="SSF56801">
    <property type="entry name" value="Acetyl-CoA synthetase-like"/>
    <property type="match status" value="1"/>
</dbReference>
<dbReference type="Pfam" id="PF00501">
    <property type="entry name" value="AMP-binding"/>
    <property type="match status" value="1"/>
</dbReference>
<gene>
    <name evidence="4" type="ORF">EN45_113800</name>
</gene>
<dbReference type="InterPro" id="IPR025110">
    <property type="entry name" value="AMP-bd_C"/>
</dbReference>
<evidence type="ECO:0000259" key="2">
    <source>
        <dbReference type="Pfam" id="PF00501"/>
    </source>
</evidence>
<dbReference type="PhylomeDB" id="A0A162CNW0"/>
<dbReference type="InterPro" id="IPR000873">
    <property type="entry name" value="AMP-dep_synth/lig_dom"/>
</dbReference>
<dbReference type="PANTHER" id="PTHR43201:SF8">
    <property type="entry name" value="ACYL-COA SYNTHETASE FAMILY MEMBER 3"/>
    <property type="match status" value="1"/>
</dbReference>
<dbReference type="Proteomes" id="UP000076449">
    <property type="component" value="Chromosome IV"/>
</dbReference>
<organism evidence="4">
    <name type="scientific">Penicillium chrysogenum</name>
    <name type="common">Penicillium notatum</name>
    <dbReference type="NCBI Taxonomy" id="5076"/>
    <lineage>
        <taxon>Eukaryota</taxon>
        <taxon>Fungi</taxon>
        <taxon>Dikarya</taxon>
        <taxon>Ascomycota</taxon>
        <taxon>Pezizomycotina</taxon>
        <taxon>Eurotiomycetes</taxon>
        <taxon>Eurotiomycetidae</taxon>
        <taxon>Eurotiales</taxon>
        <taxon>Aspergillaceae</taxon>
        <taxon>Penicillium</taxon>
        <taxon>Penicillium chrysogenum species complex</taxon>
    </lineage>
</organism>
<name>A0A162CNW0_PENCH</name>
<dbReference type="InterPro" id="IPR045851">
    <property type="entry name" value="AMP-bd_C_sf"/>
</dbReference>